<gene>
    <name evidence="2" type="ORF">LGLO00237_LOCUS21860</name>
</gene>
<feature type="signal peptide" evidence="1">
    <location>
        <begin position="1"/>
        <end position="25"/>
    </location>
</feature>
<evidence type="ECO:0000313" key="2">
    <source>
        <dbReference type="EMBL" id="CAE0670223.1"/>
    </source>
</evidence>
<dbReference type="InterPro" id="IPR008928">
    <property type="entry name" value="6-hairpin_glycosidase_sf"/>
</dbReference>
<reference evidence="2" key="1">
    <citation type="submission" date="2021-01" db="EMBL/GenBank/DDBJ databases">
        <authorList>
            <person name="Corre E."/>
            <person name="Pelletier E."/>
            <person name="Niang G."/>
            <person name="Scheremetjew M."/>
            <person name="Finn R."/>
            <person name="Kale V."/>
            <person name="Holt S."/>
            <person name="Cochrane G."/>
            <person name="Meng A."/>
            <person name="Brown T."/>
            <person name="Cohen L."/>
        </authorList>
    </citation>
    <scope>NUCLEOTIDE SEQUENCE</scope>
    <source>
        <strain evidence="2">CCCM811</strain>
    </source>
</reference>
<name>A0A7S3Z2Z7_9EUKA</name>
<sequence length="389" mass="43285">MASTRSSSAKLLSLLLGLSGYVSHAVSISQGRETASWAAASDRALALLQTVVIGEKSIDIKDVHPGNRLQPLYKLPTAFLLSGNHAGALRTLDIIDAIVDDPVETTSGALSFFPDYMCGWVAMGAQRTGRFDIARKYQRKCEEVQDQHDKKRLDTLSFAHRALLAMYFGRMDEAEEHAFEILRIVGMNFGRSRDGGDAADAGTPPQDFYFHLNAEKDGLEMTDDMLHVISRSKRDQAYFFLGYPAAVLALMSQAFKSPVYLDTSRMLVDYLDSIPGMRTCPMSHKVMWASAQLFVVTGESKYEDIASDIADNFVQSQQPLGHWGSGSREANGLGRDGSHEFFSKLTADELDQTAEISIWLRLTKALVEERRALDEDRRIAEEVRTKEEL</sequence>
<dbReference type="GO" id="GO:0005975">
    <property type="term" value="P:carbohydrate metabolic process"/>
    <property type="evidence" value="ECO:0007669"/>
    <property type="project" value="InterPro"/>
</dbReference>
<dbReference type="InterPro" id="IPR012341">
    <property type="entry name" value="6hp_glycosidase-like_sf"/>
</dbReference>
<keyword evidence="1" id="KW-0732">Signal</keyword>
<dbReference type="AlphaFoldDB" id="A0A7S3Z2Z7"/>
<dbReference type="SUPFAM" id="SSF48208">
    <property type="entry name" value="Six-hairpin glycosidases"/>
    <property type="match status" value="1"/>
</dbReference>
<dbReference type="EMBL" id="HBIV01030625">
    <property type="protein sequence ID" value="CAE0670223.1"/>
    <property type="molecule type" value="Transcribed_RNA"/>
</dbReference>
<accession>A0A7S3Z2Z7</accession>
<proteinExistence type="predicted"/>
<feature type="chain" id="PRO_5031027364" description="Tetratricopeptide repeat protein 38" evidence="1">
    <location>
        <begin position="26"/>
        <end position="389"/>
    </location>
</feature>
<evidence type="ECO:0008006" key="3">
    <source>
        <dbReference type="Google" id="ProtNLM"/>
    </source>
</evidence>
<evidence type="ECO:0000256" key="1">
    <source>
        <dbReference type="SAM" id="SignalP"/>
    </source>
</evidence>
<dbReference type="Gene3D" id="1.50.10.10">
    <property type="match status" value="1"/>
</dbReference>
<organism evidence="2">
    <name type="scientific">Lotharella globosa</name>
    <dbReference type="NCBI Taxonomy" id="91324"/>
    <lineage>
        <taxon>Eukaryota</taxon>
        <taxon>Sar</taxon>
        <taxon>Rhizaria</taxon>
        <taxon>Cercozoa</taxon>
        <taxon>Chlorarachniophyceae</taxon>
        <taxon>Lotharella</taxon>
    </lineage>
</organism>
<protein>
    <recommendedName>
        <fullName evidence="3">Tetratricopeptide repeat protein 38</fullName>
    </recommendedName>
</protein>